<dbReference type="Proteomes" id="UP000294930">
    <property type="component" value="Unassembled WGS sequence"/>
</dbReference>
<proteinExistence type="predicted"/>
<reference evidence="1 2" key="1">
    <citation type="submission" date="2019-03" db="EMBL/GenBank/DDBJ databases">
        <title>Genomic Encyclopedia of Type Strains, Phase III (KMG-III): the genomes of soil and plant-associated and newly described type strains.</title>
        <authorList>
            <person name="Whitman W."/>
        </authorList>
    </citation>
    <scope>NUCLEOTIDE SEQUENCE [LARGE SCALE GENOMIC DNA]</scope>
    <source>
        <strain evidence="1 2">CGMCC 1.10957</strain>
    </source>
</reference>
<accession>A0ABY2G1Y5</accession>
<keyword evidence="2" id="KW-1185">Reference proteome</keyword>
<evidence type="ECO:0008006" key="3">
    <source>
        <dbReference type="Google" id="ProtNLM"/>
    </source>
</evidence>
<name>A0ABY2G1Y5_9FLAO</name>
<dbReference type="EMBL" id="SOQZ01000007">
    <property type="protein sequence ID" value="TDY07672.1"/>
    <property type="molecule type" value="Genomic_DNA"/>
</dbReference>
<evidence type="ECO:0000313" key="2">
    <source>
        <dbReference type="Proteomes" id="UP000294930"/>
    </source>
</evidence>
<comment type="caution">
    <text evidence="1">The sequence shown here is derived from an EMBL/GenBank/DDBJ whole genome shotgun (WGS) entry which is preliminary data.</text>
</comment>
<sequence length="436" mass="50038">MTLLRLLCSILICSCLFNCSQEDEVSNFIVGEEFTDSNVRVIRIDTLSVDLSTFKLDSITTSETGRLLFGQYNDASLGKISTTPYFELSSYTYSISDAAVLDSVALILNYDQYFYNDTTQLMQMRFHRLNEKVKPYDSDFYNTSTLSFYDSPIATKTFAPRPNSDSLHVSIPFEFGNTMFDFIKDNTSDTEEFVQEYKGFTLQIDEASDGSVIGFSTETDSTYLRFFYRLSDDDEDTEYTYDLYITESSDIPKHFNRIQSDVSGLPLSNLTNQDYNLSSLDSNNESYYQSGVGYFTRINFPSIRKLYEIEGQGTVIDAKLRLKPKIHSYNDNLPLKDSLSLYYIDQNNSITEQVSNSLGEVMSTIVESVDGYDDVYYEIPVLQYIDRKLIQSPLIDDAIILYHADYNKSVDRMIFNDMYENEGAKLILTYAIYDTN</sequence>
<protein>
    <recommendedName>
        <fullName evidence="3">DUF4270 domain-containing protein</fullName>
    </recommendedName>
</protein>
<evidence type="ECO:0000313" key="1">
    <source>
        <dbReference type="EMBL" id="TDY07672.1"/>
    </source>
</evidence>
<gene>
    <name evidence="1" type="ORF">A8975_2734</name>
</gene>
<organism evidence="1 2">
    <name type="scientific">Meridianimaribacter flavus</name>
    <dbReference type="NCBI Taxonomy" id="571115"/>
    <lineage>
        <taxon>Bacteria</taxon>
        <taxon>Pseudomonadati</taxon>
        <taxon>Bacteroidota</taxon>
        <taxon>Flavobacteriia</taxon>
        <taxon>Flavobacteriales</taxon>
        <taxon>Flavobacteriaceae</taxon>
        <taxon>Meridianimaribacter</taxon>
    </lineage>
</organism>